<proteinExistence type="predicted"/>
<accession>A0A1G1XZP1</accession>
<dbReference type="InterPro" id="IPR000983">
    <property type="entry name" value="Bac_GSPG_pilin"/>
</dbReference>
<dbReference type="InterPro" id="IPR045584">
    <property type="entry name" value="Pilin-like"/>
</dbReference>
<dbReference type="NCBIfam" id="TIGR02532">
    <property type="entry name" value="IV_pilin_GFxxxE"/>
    <property type="match status" value="1"/>
</dbReference>
<dbReference type="Gene3D" id="3.30.700.10">
    <property type="entry name" value="Glycoprotein, Type 4 Pilin"/>
    <property type="match status" value="1"/>
</dbReference>
<dbReference type="PANTHER" id="PTHR30093:SF2">
    <property type="entry name" value="TYPE II SECRETION SYSTEM PROTEIN H"/>
    <property type="match status" value="1"/>
</dbReference>
<keyword evidence="2" id="KW-0472">Membrane</keyword>
<evidence type="ECO:0000256" key="2">
    <source>
        <dbReference type="SAM" id="Phobius"/>
    </source>
</evidence>
<evidence type="ECO:0000313" key="3">
    <source>
        <dbReference type="EMBL" id="OGY45020.1"/>
    </source>
</evidence>
<protein>
    <recommendedName>
        <fullName evidence="5">Type II secretion system protein GspG C-terminal domain-containing protein</fullName>
    </recommendedName>
</protein>
<gene>
    <name evidence="3" type="ORF">A2744_02755</name>
</gene>
<dbReference type="AlphaFoldDB" id="A0A1G1XZP1"/>
<dbReference type="PRINTS" id="PR00813">
    <property type="entry name" value="BCTERIALGSPG"/>
</dbReference>
<organism evidence="3 4">
    <name type="scientific">Candidatus Buchananbacteria bacterium RIFCSPHIGHO2_01_FULL_44_11</name>
    <dbReference type="NCBI Taxonomy" id="1797535"/>
    <lineage>
        <taxon>Bacteria</taxon>
        <taxon>Candidatus Buchananiibacteriota</taxon>
    </lineage>
</organism>
<dbReference type="Proteomes" id="UP000178240">
    <property type="component" value="Unassembled WGS sequence"/>
</dbReference>
<dbReference type="SUPFAM" id="SSF54523">
    <property type="entry name" value="Pili subunits"/>
    <property type="match status" value="1"/>
</dbReference>
<evidence type="ECO:0000256" key="1">
    <source>
        <dbReference type="ARBA" id="ARBA00022481"/>
    </source>
</evidence>
<dbReference type="EMBL" id="MHIE01000029">
    <property type="protein sequence ID" value="OGY45020.1"/>
    <property type="molecule type" value="Genomic_DNA"/>
</dbReference>
<reference evidence="3 4" key="1">
    <citation type="journal article" date="2016" name="Nat. Commun.">
        <title>Thousands of microbial genomes shed light on interconnected biogeochemical processes in an aquifer system.</title>
        <authorList>
            <person name="Anantharaman K."/>
            <person name="Brown C.T."/>
            <person name="Hug L.A."/>
            <person name="Sharon I."/>
            <person name="Castelle C.J."/>
            <person name="Probst A.J."/>
            <person name="Thomas B.C."/>
            <person name="Singh A."/>
            <person name="Wilkins M.J."/>
            <person name="Karaoz U."/>
            <person name="Brodie E.L."/>
            <person name="Williams K.H."/>
            <person name="Hubbard S.S."/>
            <person name="Banfield J.F."/>
        </authorList>
    </citation>
    <scope>NUCLEOTIDE SEQUENCE [LARGE SCALE GENOMIC DNA]</scope>
</reference>
<dbReference type="STRING" id="1797535.A2744_02755"/>
<evidence type="ECO:0000313" key="4">
    <source>
        <dbReference type="Proteomes" id="UP000178240"/>
    </source>
</evidence>
<sequence length="144" mass="16194">MQATKTRQKNLGFTLIELLVVISIIGILSSLATISVNVARFKARNAVRQSNVSQVRLALYLYYDDNLQYPVTGGLLPEEVTAANWNNVLIPALRGDLGGKVYMASPPLDPLNRDLTVYEYASNGQEFVIHYYLERVGPYELHEY</sequence>
<keyword evidence="1" id="KW-0488">Methylation</keyword>
<dbReference type="GO" id="GO:0015628">
    <property type="term" value="P:protein secretion by the type II secretion system"/>
    <property type="evidence" value="ECO:0007669"/>
    <property type="project" value="InterPro"/>
</dbReference>
<keyword evidence="2" id="KW-0812">Transmembrane</keyword>
<dbReference type="GO" id="GO:0015627">
    <property type="term" value="C:type II protein secretion system complex"/>
    <property type="evidence" value="ECO:0007669"/>
    <property type="project" value="InterPro"/>
</dbReference>
<keyword evidence="2" id="KW-1133">Transmembrane helix</keyword>
<evidence type="ECO:0008006" key="5">
    <source>
        <dbReference type="Google" id="ProtNLM"/>
    </source>
</evidence>
<dbReference type="InterPro" id="IPR012902">
    <property type="entry name" value="N_methyl_site"/>
</dbReference>
<name>A0A1G1XZP1_9BACT</name>
<feature type="transmembrane region" description="Helical" evidence="2">
    <location>
        <begin position="12"/>
        <end position="34"/>
    </location>
</feature>
<dbReference type="PANTHER" id="PTHR30093">
    <property type="entry name" value="GENERAL SECRETION PATHWAY PROTEIN G"/>
    <property type="match status" value="1"/>
</dbReference>
<dbReference type="Pfam" id="PF07963">
    <property type="entry name" value="N_methyl"/>
    <property type="match status" value="1"/>
</dbReference>
<comment type="caution">
    <text evidence="3">The sequence shown here is derived from an EMBL/GenBank/DDBJ whole genome shotgun (WGS) entry which is preliminary data.</text>
</comment>